<evidence type="ECO:0000313" key="8">
    <source>
        <dbReference type="EMBL" id="TXC72351.1"/>
    </source>
</evidence>
<dbReference type="GO" id="GO:0008173">
    <property type="term" value="F:RNA methyltransferase activity"/>
    <property type="evidence" value="ECO:0007669"/>
    <property type="project" value="InterPro"/>
</dbReference>
<dbReference type="CDD" id="cd02440">
    <property type="entry name" value="AdoMet_MTases"/>
    <property type="match status" value="1"/>
</dbReference>
<feature type="active site" description="Nucleophile" evidence="5">
    <location>
        <position position="367"/>
    </location>
</feature>
<dbReference type="Pfam" id="PF01189">
    <property type="entry name" value="Methyltr_RsmB-F"/>
    <property type="match status" value="1"/>
</dbReference>
<evidence type="ECO:0000256" key="1">
    <source>
        <dbReference type="ARBA" id="ARBA00022603"/>
    </source>
</evidence>
<dbReference type="PROSITE" id="PS51686">
    <property type="entry name" value="SAM_MT_RSMB_NOP"/>
    <property type="match status" value="1"/>
</dbReference>
<organism evidence="8 9">
    <name type="scientific">Sphingomonas ginsenosidivorax</name>
    <dbReference type="NCBI Taxonomy" id="862135"/>
    <lineage>
        <taxon>Bacteria</taxon>
        <taxon>Pseudomonadati</taxon>
        <taxon>Pseudomonadota</taxon>
        <taxon>Alphaproteobacteria</taxon>
        <taxon>Sphingomonadales</taxon>
        <taxon>Sphingomonadaceae</taxon>
        <taxon>Sphingomonas</taxon>
    </lineage>
</organism>
<feature type="binding site" evidence="5">
    <location>
        <position position="272"/>
    </location>
    <ligand>
        <name>S-adenosyl-L-methionine</name>
        <dbReference type="ChEBI" id="CHEBI:59789"/>
    </ligand>
</feature>
<dbReference type="SUPFAM" id="SSF48013">
    <property type="entry name" value="NusB-like"/>
    <property type="match status" value="1"/>
</dbReference>
<dbReference type="AlphaFoldDB" id="A0A5C6UJB5"/>
<reference evidence="8 9" key="1">
    <citation type="journal article" date="2013" name="Antonie Van Leeuwenhoek">
        <title>Sphingomonas ginsenosidivorax sp. nov., with the ability to transform ginsenosides.</title>
        <authorList>
            <person name="Jin X.F."/>
            <person name="Kim J.K."/>
            <person name="Liu Q.M."/>
            <person name="Kang M.S."/>
            <person name="He D."/>
            <person name="Jin F.X."/>
            <person name="Kim S.C."/>
            <person name="Im W.T."/>
        </authorList>
    </citation>
    <scope>NUCLEOTIDE SEQUENCE [LARGE SCALE GENOMIC DNA]</scope>
    <source>
        <strain evidence="8 9">KHI67</strain>
    </source>
</reference>
<keyword evidence="3 5" id="KW-0949">S-adenosyl-L-methionine</keyword>
<dbReference type="InterPro" id="IPR006027">
    <property type="entry name" value="NusB_RsmB_TIM44"/>
</dbReference>
<protein>
    <submittedName>
        <fullName evidence="8">RsmB/NOP family class I SAM-dependent RNA methyltransferase</fullName>
    </submittedName>
</protein>
<dbReference type="OrthoDB" id="9810297at2"/>
<feature type="region of interest" description="Disordered" evidence="6">
    <location>
        <begin position="1"/>
        <end position="20"/>
    </location>
</feature>
<dbReference type="InterPro" id="IPR029063">
    <property type="entry name" value="SAM-dependent_MTases_sf"/>
</dbReference>
<dbReference type="Pfam" id="PF01029">
    <property type="entry name" value="NusB"/>
    <property type="match status" value="1"/>
</dbReference>
<dbReference type="PANTHER" id="PTHR22807:SF61">
    <property type="entry name" value="NOL1_NOP2_SUN FAMILY PROTEIN _ ANTITERMINATION NUSB DOMAIN-CONTAINING PROTEIN"/>
    <property type="match status" value="1"/>
</dbReference>
<dbReference type="InterPro" id="IPR049560">
    <property type="entry name" value="MeTrfase_RsmB-F_NOP2_cat"/>
</dbReference>
<comment type="similarity">
    <text evidence="5">Belongs to the class I-like SAM-binding methyltransferase superfamily. RsmB/NOP family.</text>
</comment>
<keyword evidence="4 5" id="KW-0694">RNA-binding</keyword>
<evidence type="ECO:0000313" key="9">
    <source>
        <dbReference type="Proteomes" id="UP000321250"/>
    </source>
</evidence>
<dbReference type="Gene3D" id="3.40.50.150">
    <property type="entry name" value="Vaccinia Virus protein VP39"/>
    <property type="match status" value="1"/>
</dbReference>
<dbReference type="Proteomes" id="UP000321250">
    <property type="component" value="Unassembled WGS sequence"/>
</dbReference>
<feature type="binding site" evidence="5">
    <location>
        <position position="314"/>
    </location>
    <ligand>
        <name>S-adenosyl-L-methionine</name>
        <dbReference type="ChEBI" id="CHEBI:59789"/>
    </ligand>
</feature>
<feature type="domain" description="SAM-dependent MTase RsmB/NOP-type" evidence="7">
    <location>
        <begin position="142"/>
        <end position="434"/>
    </location>
</feature>
<keyword evidence="1 5" id="KW-0489">Methyltransferase</keyword>
<keyword evidence="9" id="KW-1185">Reference proteome</keyword>
<comment type="caution">
    <text evidence="8">The sequence shown here is derived from an EMBL/GenBank/DDBJ whole genome shotgun (WGS) entry which is preliminary data.</text>
</comment>
<dbReference type="InterPro" id="IPR035926">
    <property type="entry name" value="NusB-like_sf"/>
</dbReference>
<keyword evidence="2 5" id="KW-0808">Transferase</keyword>
<dbReference type="SUPFAM" id="SSF53335">
    <property type="entry name" value="S-adenosyl-L-methionine-dependent methyltransferases"/>
    <property type="match status" value="1"/>
</dbReference>
<evidence type="ECO:0000256" key="2">
    <source>
        <dbReference type="ARBA" id="ARBA00022679"/>
    </source>
</evidence>
<dbReference type="PANTHER" id="PTHR22807">
    <property type="entry name" value="NOP2 YEAST -RELATED NOL1/NOP2/FMU SUN DOMAIN-CONTAINING"/>
    <property type="match status" value="1"/>
</dbReference>
<evidence type="ECO:0000256" key="4">
    <source>
        <dbReference type="ARBA" id="ARBA00022884"/>
    </source>
</evidence>
<evidence type="ECO:0000256" key="6">
    <source>
        <dbReference type="SAM" id="MobiDB-lite"/>
    </source>
</evidence>
<feature type="binding site" evidence="5">
    <location>
        <begin position="251"/>
        <end position="257"/>
    </location>
    <ligand>
        <name>S-adenosyl-L-methionine</name>
        <dbReference type="ChEBI" id="CHEBI:59789"/>
    </ligand>
</feature>
<sequence length="434" mass="46223">MRRPSEGPSMPDYTHAPEPLGVPTRRAAIRLLDAVLRRGEALEAALPAATRAIHGPDRGLAHAIAAETLRRLPDLDALIDSATKTNLPDDAKARMALRIALVQTLVLGTPSHAAIATVLPLVDGGPRKLVHGVFGTLFRAGVLLPEVPTLPAPVELRWEAAWGEEMVDAARVAIAVPPPLDLTIADPSETEGWREKLGGVSFMPGHLRLGEHASVPDMDGFSDGAWWVQDIAASLPARLLGQGAGHVLDLCAAPGGKSLQLAAAGWTVTSVDNSQSRIKRLRENLFRTHLKAEVVNADILDWQPAEPADAVLIDAPCSATGIFRRHPDVLHRVRPSIIAETAALQARIFARAADWVKPGGTLVYATCSLELSEGEAQLDAFLAARSDYSVVPVAQSELPEGIAPTEQGTVRTLPGMLAEQGGADGFFMVRLKRS</sequence>
<dbReference type="InterPro" id="IPR001678">
    <property type="entry name" value="MeTrfase_RsmB-F_NOP2_dom"/>
</dbReference>
<evidence type="ECO:0000256" key="3">
    <source>
        <dbReference type="ARBA" id="ARBA00022691"/>
    </source>
</evidence>
<feature type="binding site" evidence="5">
    <location>
        <position position="298"/>
    </location>
    <ligand>
        <name>S-adenosyl-L-methionine</name>
        <dbReference type="ChEBI" id="CHEBI:59789"/>
    </ligand>
</feature>
<proteinExistence type="inferred from homology"/>
<dbReference type="GO" id="GO:0006355">
    <property type="term" value="P:regulation of DNA-templated transcription"/>
    <property type="evidence" value="ECO:0007669"/>
    <property type="project" value="InterPro"/>
</dbReference>
<dbReference type="GO" id="GO:0001510">
    <property type="term" value="P:RNA methylation"/>
    <property type="evidence" value="ECO:0007669"/>
    <property type="project" value="InterPro"/>
</dbReference>
<dbReference type="InterPro" id="IPR023267">
    <property type="entry name" value="RCMT"/>
</dbReference>
<accession>A0A5C6UJB5</accession>
<dbReference type="PRINTS" id="PR02008">
    <property type="entry name" value="RCMTFAMILY"/>
</dbReference>
<name>A0A5C6UJB5_9SPHN</name>
<evidence type="ECO:0000259" key="7">
    <source>
        <dbReference type="PROSITE" id="PS51686"/>
    </source>
</evidence>
<dbReference type="GO" id="GO:0003723">
    <property type="term" value="F:RNA binding"/>
    <property type="evidence" value="ECO:0007669"/>
    <property type="project" value="UniProtKB-UniRule"/>
</dbReference>
<evidence type="ECO:0000256" key="5">
    <source>
        <dbReference type="PROSITE-ProRule" id="PRU01023"/>
    </source>
</evidence>
<dbReference type="EMBL" id="VOQR01000001">
    <property type="protein sequence ID" value="TXC72351.1"/>
    <property type="molecule type" value="Genomic_DNA"/>
</dbReference>
<gene>
    <name evidence="8" type="ORF">FSB78_16420</name>
</gene>
<dbReference type="Gene3D" id="1.10.940.10">
    <property type="entry name" value="NusB-like"/>
    <property type="match status" value="1"/>
</dbReference>